<evidence type="ECO:0000313" key="3">
    <source>
        <dbReference type="EMBL" id="GHF72172.1"/>
    </source>
</evidence>
<evidence type="ECO:0000256" key="2">
    <source>
        <dbReference type="SAM" id="Phobius"/>
    </source>
</evidence>
<comment type="caution">
    <text evidence="3">The sequence shown here is derived from an EMBL/GenBank/DDBJ whole genome shotgun (WGS) entry which is preliminary data.</text>
</comment>
<dbReference type="AlphaFoldDB" id="A0A8H9J037"/>
<dbReference type="OrthoDB" id="3700401at2"/>
<sequence length="436" mass="47366">MSLFGQVWLWSAAAFVLGVLLTWLFLVRPAHGRNRLLERQLLAAQTAAAPERQPARARDAEPDSATRTFDREPVLPTRTFEPEPEPEPAPEPAWHERDSFGGRVPAPDESDAEKTSIFTSYQQSERGSLFEGEAQPSLSDRLEGEVEPERGSLFEAESYDSGSGSLFADGERGEPYQDASHGAVYGDVEHEYEHGATYGDAEHQSAYSSDIEHENAYESEHGGVVYGETEHEDEGHAAYGSESEHGSLFESEPQQYEPEQSYGSHAAVEEPPAYAFGADTATPDDDETPAEATAVLPRRQPRSTPPSSFEPPRPSMRSVERREPVADEGGRSGSLFEPVVRPNTGGAHSAPEPEPAAPPPARTHVGDSAVPPGPFGPGSAMPRPGGGRPSDEFTVKASVTALRYCTEDSPQFGRMVAEVWFRSVADAERVGFRPLH</sequence>
<evidence type="ECO:0000256" key="1">
    <source>
        <dbReference type="SAM" id="MobiDB-lite"/>
    </source>
</evidence>
<feature type="transmembrane region" description="Helical" evidence="2">
    <location>
        <begin position="6"/>
        <end position="27"/>
    </location>
</feature>
<keyword evidence="2" id="KW-0812">Transmembrane</keyword>
<feature type="compositionally biased region" description="Basic and acidic residues" evidence="1">
    <location>
        <begin position="210"/>
        <end position="221"/>
    </location>
</feature>
<feature type="compositionally biased region" description="Basic and acidic residues" evidence="1">
    <location>
        <begin position="140"/>
        <end position="152"/>
    </location>
</feature>
<protein>
    <submittedName>
        <fullName evidence="3">Uncharacterized protein</fullName>
    </submittedName>
</protein>
<keyword evidence="2" id="KW-0472">Membrane</keyword>
<feature type="compositionally biased region" description="Polar residues" evidence="1">
    <location>
        <begin position="116"/>
        <end position="126"/>
    </location>
</feature>
<dbReference type="EMBL" id="BNAV01000009">
    <property type="protein sequence ID" value="GHF72172.1"/>
    <property type="molecule type" value="Genomic_DNA"/>
</dbReference>
<reference evidence="3" key="1">
    <citation type="journal article" date="2014" name="Int. J. Syst. Evol. Microbiol.">
        <title>Complete genome sequence of Corynebacterium casei LMG S-19264T (=DSM 44701T), isolated from a smear-ripened cheese.</title>
        <authorList>
            <consortium name="US DOE Joint Genome Institute (JGI-PGF)"/>
            <person name="Walter F."/>
            <person name="Albersmeier A."/>
            <person name="Kalinowski J."/>
            <person name="Ruckert C."/>
        </authorList>
    </citation>
    <scope>NUCLEOTIDE SEQUENCE</scope>
    <source>
        <strain evidence="3">CGMCC 4.7679</strain>
    </source>
</reference>
<keyword evidence="4" id="KW-1185">Reference proteome</keyword>
<accession>A0A8H9J037</accession>
<dbReference type="RefSeq" id="WP_145933298.1">
    <property type="nucleotide sequence ID" value="NZ_BNAV01000009.1"/>
</dbReference>
<keyword evidence="2" id="KW-1133">Transmembrane helix</keyword>
<gene>
    <name evidence="3" type="ORF">GCM10017566_52540</name>
</gene>
<feature type="compositionally biased region" description="Basic and acidic residues" evidence="1">
    <location>
        <begin position="318"/>
        <end position="330"/>
    </location>
</feature>
<proteinExistence type="predicted"/>
<name>A0A8H9J037_9PSEU</name>
<reference evidence="3" key="2">
    <citation type="submission" date="2020-09" db="EMBL/GenBank/DDBJ databases">
        <authorList>
            <person name="Sun Q."/>
            <person name="Zhou Y."/>
        </authorList>
    </citation>
    <scope>NUCLEOTIDE SEQUENCE</scope>
    <source>
        <strain evidence="3">CGMCC 4.7679</strain>
    </source>
</reference>
<feature type="compositionally biased region" description="Pro residues" evidence="1">
    <location>
        <begin position="352"/>
        <end position="361"/>
    </location>
</feature>
<evidence type="ECO:0000313" key="4">
    <source>
        <dbReference type="Proteomes" id="UP000658656"/>
    </source>
</evidence>
<feature type="compositionally biased region" description="Low complexity" evidence="1">
    <location>
        <begin position="250"/>
        <end position="262"/>
    </location>
</feature>
<dbReference type="Proteomes" id="UP000658656">
    <property type="component" value="Unassembled WGS sequence"/>
</dbReference>
<organism evidence="3 4">
    <name type="scientific">Amycolatopsis bartoniae</name>
    <dbReference type="NCBI Taxonomy" id="941986"/>
    <lineage>
        <taxon>Bacteria</taxon>
        <taxon>Bacillati</taxon>
        <taxon>Actinomycetota</taxon>
        <taxon>Actinomycetes</taxon>
        <taxon>Pseudonocardiales</taxon>
        <taxon>Pseudonocardiaceae</taxon>
        <taxon>Amycolatopsis</taxon>
    </lineage>
</organism>
<feature type="region of interest" description="Disordered" evidence="1">
    <location>
        <begin position="46"/>
        <end position="392"/>
    </location>
</feature>